<dbReference type="Gene3D" id="1.10.260.40">
    <property type="entry name" value="lambda repressor-like DNA-binding domains"/>
    <property type="match status" value="1"/>
</dbReference>
<comment type="caution">
    <text evidence="2">The sequence shown here is derived from an EMBL/GenBank/DDBJ whole genome shotgun (WGS) entry which is preliminary data.</text>
</comment>
<gene>
    <name evidence="2" type="ORF">LCGC14_1990920</name>
</gene>
<dbReference type="SUPFAM" id="SSF47413">
    <property type="entry name" value="lambda repressor-like DNA-binding domains"/>
    <property type="match status" value="1"/>
</dbReference>
<dbReference type="EMBL" id="LAZR01022455">
    <property type="protein sequence ID" value="KKL81822.1"/>
    <property type="molecule type" value="Genomic_DNA"/>
</dbReference>
<dbReference type="SMART" id="SM00530">
    <property type="entry name" value="HTH_XRE"/>
    <property type="match status" value="1"/>
</dbReference>
<feature type="domain" description="HTH cro/C1-type" evidence="1">
    <location>
        <begin position="8"/>
        <end position="60"/>
    </location>
</feature>
<dbReference type="InterPro" id="IPR010982">
    <property type="entry name" value="Lambda_DNA-bd_dom_sf"/>
</dbReference>
<name>A0A0F9I383_9ZZZZ</name>
<evidence type="ECO:0000313" key="2">
    <source>
        <dbReference type="EMBL" id="KKL81822.1"/>
    </source>
</evidence>
<sequence length="66" mass="7327">MTITADEIRDIRQMLGLSQAELAERVGLTRDAVAQWETDRCKPRGSAEILLRQLEATAKLKTPSSS</sequence>
<organism evidence="2">
    <name type="scientific">marine sediment metagenome</name>
    <dbReference type="NCBI Taxonomy" id="412755"/>
    <lineage>
        <taxon>unclassified sequences</taxon>
        <taxon>metagenomes</taxon>
        <taxon>ecological metagenomes</taxon>
    </lineage>
</organism>
<dbReference type="GO" id="GO:0003677">
    <property type="term" value="F:DNA binding"/>
    <property type="evidence" value="ECO:0007669"/>
    <property type="project" value="InterPro"/>
</dbReference>
<dbReference type="PROSITE" id="PS50943">
    <property type="entry name" value="HTH_CROC1"/>
    <property type="match status" value="1"/>
</dbReference>
<dbReference type="Pfam" id="PF01381">
    <property type="entry name" value="HTH_3"/>
    <property type="match status" value="1"/>
</dbReference>
<reference evidence="2" key="1">
    <citation type="journal article" date="2015" name="Nature">
        <title>Complex archaea that bridge the gap between prokaryotes and eukaryotes.</title>
        <authorList>
            <person name="Spang A."/>
            <person name="Saw J.H."/>
            <person name="Jorgensen S.L."/>
            <person name="Zaremba-Niedzwiedzka K."/>
            <person name="Martijn J."/>
            <person name="Lind A.E."/>
            <person name="van Eijk R."/>
            <person name="Schleper C."/>
            <person name="Guy L."/>
            <person name="Ettema T.J."/>
        </authorList>
    </citation>
    <scope>NUCLEOTIDE SEQUENCE</scope>
</reference>
<accession>A0A0F9I383</accession>
<evidence type="ECO:0000259" key="1">
    <source>
        <dbReference type="PROSITE" id="PS50943"/>
    </source>
</evidence>
<proteinExistence type="predicted"/>
<protein>
    <recommendedName>
        <fullName evidence="1">HTH cro/C1-type domain-containing protein</fullName>
    </recommendedName>
</protein>
<dbReference type="CDD" id="cd00093">
    <property type="entry name" value="HTH_XRE"/>
    <property type="match status" value="1"/>
</dbReference>
<dbReference type="InterPro" id="IPR001387">
    <property type="entry name" value="Cro/C1-type_HTH"/>
</dbReference>
<dbReference type="AlphaFoldDB" id="A0A0F9I383"/>